<proteinExistence type="predicted"/>
<name>A0A1M6HE97_9FLAO</name>
<evidence type="ECO:0000313" key="3">
    <source>
        <dbReference type="Proteomes" id="UP000184172"/>
    </source>
</evidence>
<keyword evidence="1" id="KW-0732">Signal</keyword>
<dbReference type="AlphaFoldDB" id="A0A1M6HE97"/>
<dbReference type="NCBIfam" id="TIGR04131">
    <property type="entry name" value="Bac_Flav_CTERM"/>
    <property type="match status" value="1"/>
</dbReference>
<keyword evidence="3" id="KW-1185">Reference proteome</keyword>
<feature type="chain" id="PRO_5009918077" evidence="1">
    <location>
        <begin position="40"/>
        <end position="832"/>
    </location>
</feature>
<gene>
    <name evidence="2" type="ORF">SAMN04487908_11165</name>
</gene>
<protein>
    <submittedName>
        <fullName evidence="2">Gliding motility-associated C-terminal domain-containing protein</fullName>
    </submittedName>
</protein>
<feature type="signal peptide" evidence="1">
    <location>
        <begin position="1"/>
        <end position="39"/>
    </location>
</feature>
<evidence type="ECO:0000313" key="2">
    <source>
        <dbReference type="EMBL" id="SHJ20476.1"/>
    </source>
</evidence>
<dbReference type="Pfam" id="PF13585">
    <property type="entry name" value="CHU_C"/>
    <property type="match status" value="1"/>
</dbReference>
<dbReference type="Gene3D" id="2.60.40.10">
    <property type="entry name" value="Immunoglobulins"/>
    <property type="match status" value="2"/>
</dbReference>
<dbReference type="InterPro" id="IPR026341">
    <property type="entry name" value="T9SS_type_B"/>
</dbReference>
<organism evidence="2 3">
    <name type="scientific">Aequorivita viscosa</name>
    <dbReference type="NCBI Taxonomy" id="797419"/>
    <lineage>
        <taxon>Bacteria</taxon>
        <taxon>Pseudomonadati</taxon>
        <taxon>Bacteroidota</taxon>
        <taxon>Flavobacteriia</taxon>
        <taxon>Flavobacteriales</taxon>
        <taxon>Flavobacteriaceae</taxon>
        <taxon>Aequorivita</taxon>
    </lineage>
</organism>
<dbReference type="EMBL" id="FQYV01000011">
    <property type="protein sequence ID" value="SHJ20476.1"/>
    <property type="molecule type" value="Genomic_DNA"/>
</dbReference>
<evidence type="ECO:0000256" key="1">
    <source>
        <dbReference type="SAM" id="SignalP"/>
    </source>
</evidence>
<dbReference type="InterPro" id="IPR013783">
    <property type="entry name" value="Ig-like_fold"/>
</dbReference>
<accession>A0A1M6HE97</accession>
<dbReference type="RefSeq" id="WP_073217906.1">
    <property type="nucleotide sequence ID" value="NZ_FNNS01000012.1"/>
</dbReference>
<reference evidence="3" key="1">
    <citation type="submission" date="2016-11" db="EMBL/GenBank/DDBJ databases">
        <authorList>
            <person name="Varghese N."/>
            <person name="Submissions S."/>
        </authorList>
    </citation>
    <scope>NUCLEOTIDE SEQUENCE [LARGE SCALE GENOMIC DNA]</scope>
    <source>
        <strain evidence="3">DSM 26349</strain>
    </source>
</reference>
<sequence length="832" mass="88912">MKKKLPPCLRSCLNFLKVNFARNTFLLFSFVAISLQALAQGPGHPNVDAGEDIEIPCNEDCTELNASYLYTGDTSDYAVSSIPYAPPFPFTGGTPVSVNIDDRWSSAITLPFDFCFYGETYTEMVIGSNAVVSFDLAQNTPGGFCDWSFDESIPDPNLFHTAIFGPYMDVNPAVGGSGNINWTVFGDAPDRTMVVNFPGIPYFGSACSGSSLTSQIVMYETTNVIEVYIQDRPGGCTWNDGNAVIGIQNQDGTIGETAPGRNTGNWSATNEAWRFTPNGPPNVVFSWLDADGNEISTNPTITVCPTDPVTVYTAQAVYTNCNGDVVTVTDDVQVSLDGDFDLTLDLGPDLALCDVPSYEIVPTITGDITGATYLWSPGGETTPTITVTDSGIYTLEVTKGDCSIIDSVELSFGETVDLSNDLPTELQICSIDPIPVLDATPTTPGIDLTLVTYEWTDSSGTVVSTDATFTPTVGGTYNVTVTYAPCSQETFTIDIIISNQPILDLGPDKVVCAGGTFEIVPTIPGGTTGVTFLWSTGETTPTITVSETGTYTLDISIGSCTATDSIVVTFTEPIVVSLGDDFESCFEANTTITATVNDASNMTFEWFMNGVLLAGETNQTLEIFEVGEYSVIVTDANGCTGEDSIIVSGRDDLEVTLGADFQTCPNETQTITATTSEEGVTYQWLLNGNVIAGETNSTLDISLDAGLMGTQTYSVIISTGGCTGEDSIDVTLYPVGNCVISQGISPNGDGFNDVLDLTFLNDRTGIKKLQIFNRYGAIVFEQVNYTNQWKGQSKNGNDLPTGTYFYVIDLAGNDSVYGQQATGWIYLNQKAN</sequence>
<dbReference type="Proteomes" id="UP000184172">
    <property type="component" value="Unassembled WGS sequence"/>
</dbReference>
<dbReference type="STRING" id="797419.SAMN05216556_11266"/>